<dbReference type="RefSeq" id="XP_503016.3">
    <property type="nucleotide sequence ID" value="XM_503016.4"/>
</dbReference>
<protein>
    <recommendedName>
        <fullName evidence="5">Lethal giant larvae (Lgl)-like C-terminal domain-containing protein</fullName>
    </recommendedName>
</protein>
<dbReference type="GO" id="GO:0006893">
    <property type="term" value="P:Golgi to plasma membrane transport"/>
    <property type="evidence" value="ECO:0007669"/>
    <property type="project" value="TreeGrafter"/>
</dbReference>
<dbReference type="GO" id="GO:0019905">
    <property type="term" value="F:syntaxin binding"/>
    <property type="evidence" value="ECO:0007669"/>
    <property type="project" value="TreeGrafter"/>
</dbReference>
<organism evidence="6 7">
    <name type="scientific">Yarrowia lipolytica</name>
    <name type="common">Candida lipolytica</name>
    <dbReference type="NCBI Taxonomy" id="4952"/>
    <lineage>
        <taxon>Eukaryota</taxon>
        <taxon>Fungi</taxon>
        <taxon>Dikarya</taxon>
        <taxon>Ascomycota</taxon>
        <taxon>Saccharomycotina</taxon>
        <taxon>Dipodascomycetes</taxon>
        <taxon>Dipodascales</taxon>
        <taxon>Dipodascales incertae sedis</taxon>
        <taxon>Yarrowia</taxon>
    </lineage>
</organism>
<feature type="region of interest" description="Disordered" evidence="4">
    <location>
        <begin position="914"/>
        <end position="945"/>
    </location>
</feature>
<dbReference type="VEuPathDB" id="FungiDB:YALI1_D24182g"/>
<feature type="domain" description="Lethal giant larvae (Lgl)-like C-terminal" evidence="5">
    <location>
        <begin position="529"/>
        <end position="919"/>
    </location>
</feature>
<dbReference type="Gene3D" id="2.130.10.10">
    <property type="entry name" value="YVTN repeat-like/Quinoprotein amine dehydrogenase"/>
    <property type="match status" value="1"/>
</dbReference>
<keyword evidence="2" id="KW-0268">Exocytosis</keyword>
<evidence type="ECO:0000256" key="2">
    <source>
        <dbReference type="ARBA" id="ARBA00022483"/>
    </source>
</evidence>
<reference evidence="6 7" key="1">
    <citation type="journal article" date="2016" name="PLoS ONE">
        <title>Sequence Assembly of Yarrowia lipolytica Strain W29/CLIB89 Shows Transposable Element Diversity.</title>
        <authorList>
            <person name="Magnan C."/>
            <person name="Yu J."/>
            <person name="Chang I."/>
            <person name="Jahn E."/>
            <person name="Kanomata Y."/>
            <person name="Wu J."/>
            <person name="Zeller M."/>
            <person name="Oakes M."/>
            <person name="Baldi P."/>
            <person name="Sandmeyer S."/>
        </authorList>
    </citation>
    <scope>NUCLEOTIDE SEQUENCE [LARGE SCALE GENOMIC DNA]</scope>
    <source>
        <strain evidence="7">CLIB89(W29)</strain>
    </source>
</reference>
<dbReference type="InterPro" id="IPR015943">
    <property type="entry name" value="WD40/YVTN_repeat-like_dom_sf"/>
</dbReference>
<gene>
    <name evidence="6" type="ORF">YALI1_D24182g</name>
</gene>
<keyword evidence="3" id="KW-0853">WD repeat</keyword>
<dbReference type="GO" id="GO:0006887">
    <property type="term" value="P:exocytosis"/>
    <property type="evidence" value="ECO:0007669"/>
    <property type="project" value="UniProtKB-KW"/>
</dbReference>
<evidence type="ECO:0000256" key="4">
    <source>
        <dbReference type="SAM" id="MobiDB-lite"/>
    </source>
</evidence>
<comment type="similarity">
    <text evidence="1">Belongs to the WD repeat L(2)GL family.</text>
</comment>
<dbReference type="GO" id="GO:0005096">
    <property type="term" value="F:GTPase activator activity"/>
    <property type="evidence" value="ECO:0007669"/>
    <property type="project" value="TreeGrafter"/>
</dbReference>
<dbReference type="PROSITE" id="PS50082">
    <property type="entry name" value="WD_REPEATS_2"/>
    <property type="match status" value="1"/>
</dbReference>
<dbReference type="InterPro" id="IPR013905">
    <property type="entry name" value="Lgl_C_dom"/>
</dbReference>
<evidence type="ECO:0000259" key="5">
    <source>
        <dbReference type="Pfam" id="PF08596"/>
    </source>
</evidence>
<accession>A0A1D8NF88</accession>
<dbReference type="EMBL" id="CP017556">
    <property type="protein sequence ID" value="AOW04299.1"/>
    <property type="molecule type" value="Genomic_DNA"/>
</dbReference>
<proteinExistence type="inferred from homology"/>
<sequence length="1020" mass="112125">MVRPSDGSLSAHLCYHSSLGRHANHLSSTTIRPCWDTRPLPVTIHHILTQLARYGIQGAVTRVAFDQVQSLLAIGTSSGAIHIFGQVNVEVIVQLPSNRSSVDYLAFVAGKYIVAVDGAGILHIVSLESRTAIYSNNISGNISCIATDPTLDWVFIGLESGQIITYDADRGCMSPFRIGNLQKAVLPAARLSHVISIELSPREYSVLLVAYKEIVVLFSLVENNIIKHFKYEIPAGAPGGDTNAATQTINRSPPCLGATWHPNGHHVVSWHVDGSIVFWDATEGNLLQARTVTDSNVNEPKRSKTPPGGRRLPITGLAWICEKNPENTSILVAGGDIDNGPIRGLTYMDFGPTPTVAVTSYAAMGTHYGTPKRTRMFPITEGADVTDFFPLGAASPFYNRFHDPGVVVVLLNIGEIYSIKLPEGVPIHTASVMPPSIGWVHPHTTTLNLAAVPRNQWVGMMASVKGHQPYLVGGAPAQRHLRRFQTRNALSTGHMNGFVRIWDASRGELQESKVLEVDTKDALKLQEGVPVSKVSFAGQNAELAVAVSTGHVLLYKFDVNKNPKPGLDRMKDLNLSESKEKVIDIRHRFTPGLKEGFMPISLVNMNYGNITALDHSNVGFVAIGYENGRVVIVDRRGPAIIYDEPCSQNSGGGVFRSRGSGVGSAHVTRFEFSICCIDDDEFSSIVLFAGTSNGELITYRFVPNGRGGYKVEYVNRLRICDDRILAINAIDAERGSAALAFPHIMAKLGQDVLIPGTVVVTSVHDVRVIRPSASKMTHKKFPQYSILGGSICFLREGDSMALVCITDTSELVCLALPSLREMSVKKLPYRIDPRTGVNSVFSLTGDIIIQIDRHEAGLISVFGKGVKFEDIPGDLLYDPLKVCPPRPVVSTLQWVRGSVYTTKEDIDKLIGGARRPKSQAMIQEEERAREEQRRQRDLERRKHQERVAHRQRYDEYYTGNGDDDEYYDEDGVRRRNAGGIQGAWDNLEETGHSYLNSVNESIKEAQNDMFKGILKSKFGF</sequence>
<dbReference type="FunFam" id="2.130.10.10:FF:002265">
    <property type="entry name" value="Lethal giant larvae like, C-terminal-domain-containing protein"/>
    <property type="match status" value="1"/>
</dbReference>
<dbReference type="PANTHER" id="PTHR10241">
    <property type="entry name" value="LETHAL 2 GIANT LARVAE PROTEIN"/>
    <property type="match status" value="1"/>
</dbReference>
<dbReference type="InterPro" id="IPR001680">
    <property type="entry name" value="WD40_rpt"/>
</dbReference>
<evidence type="ECO:0000256" key="1">
    <source>
        <dbReference type="ARBA" id="ARBA00008070"/>
    </source>
</evidence>
<feature type="compositionally biased region" description="Basic and acidic residues" evidence="4">
    <location>
        <begin position="924"/>
        <end position="945"/>
    </location>
</feature>
<evidence type="ECO:0000256" key="3">
    <source>
        <dbReference type="PROSITE-ProRule" id="PRU00221"/>
    </source>
</evidence>
<dbReference type="eggNOG" id="KOG1983">
    <property type="taxonomic scope" value="Eukaryota"/>
</dbReference>
<dbReference type="PANTHER" id="PTHR10241:SF25">
    <property type="entry name" value="TOMOSYN, ISOFORM C"/>
    <property type="match status" value="1"/>
</dbReference>
<dbReference type="Pfam" id="PF08596">
    <property type="entry name" value="Lgl_C"/>
    <property type="match status" value="1"/>
</dbReference>
<dbReference type="Proteomes" id="UP000182444">
    <property type="component" value="Chromosome 1D"/>
</dbReference>
<dbReference type="InterPro" id="IPR036322">
    <property type="entry name" value="WD40_repeat_dom_sf"/>
</dbReference>
<dbReference type="GO" id="GO:0045159">
    <property type="term" value="F:myosin II binding"/>
    <property type="evidence" value="ECO:0007669"/>
    <property type="project" value="TreeGrafter"/>
</dbReference>
<dbReference type="SMART" id="SM00320">
    <property type="entry name" value="WD40"/>
    <property type="match status" value="5"/>
</dbReference>
<dbReference type="GO" id="GO:0005737">
    <property type="term" value="C:cytoplasm"/>
    <property type="evidence" value="ECO:0007669"/>
    <property type="project" value="TreeGrafter"/>
</dbReference>
<dbReference type="GeneID" id="2911152"/>
<evidence type="ECO:0000313" key="7">
    <source>
        <dbReference type="Proteomes" id="UP000182444"/>
    </source>
</evidence>
<dbReference type="VEuPathDB" id="FungiDB:YALI0_D19096g"/>
<feature type="repeat" description="WD" evidence="3">
    <location>
        <begin position="260"/>
        <end position="289"/>
    </location>
</feature>
<name>A0A1D8NF88_YARLL</name>
<evidence type="ECO:0000313" key="6">
    <source>
        <dbReference type="EMBL" id="AOW04299.1"/>
    </source>
</evidence>
<dbReference type="GO" id="GO:0005886">
    <property type="term" value="C:plasma membrane"/>
    <property type="evidence" value="ECO:0007669"/>
    <property type="project" value="TreeGrafter"/>
</dbReference>
<dbReference type="SUPFAM" id="SSF50978">
    <property type="entry name" value="WD40 repeat-like"/>
    <property type="match status" value="2"/>
</dbReference>
<dbReference type="AlphaFoldDB" id="A0A1D8NF88"/>
<dbReference type="KEGG" id="yli:2911152"/>